<organism evidence="3 5">
    <name type="scientific">Legionella steigerwaltii</name>
    <dbReference type="NCBI Taxonomy" id="460"/>
    <lineage>
        <taxon>Bacteria</taxon>
        <taxon>Pseudomonadati</taxon>
        <taxon>Pseudomonadota</taxon>
        <taxon>Gammaproteobacteria</taxon>
        <taxon>Legionellales</taxon>
        <taxon>Legionellaceae</taxon>
        <taxon>Legionella</taxon>
    </lineage>
</organism>
<evidence type="ECO:0000313" key="5">
    <source>
        <dbReference type="Proteomes" id="UP000255110"/>
    </source>
</evidence>
<dbReference type="OrthoDB" id="5649647at2"/>
<accession>A0A378L794</accession>
<keyword evidence="4" id="KW-1185">Reference proteome</keyword>
<evidence type="ECO:0000313" key="3">
    <source>
        <dbReference type="EMBL" id="STY22683.1"/>
    </source>
</evidence>
<gene>
    <name evidence="2" type="ORF">Lstg_1819</name>
    <name evidence="3" type="ORF">NCTC11991_01272</name>
</gene>
<feature type="chain" id="PRO_5016928455" evidence="1">
    <location>
        <begin position="23"/>
        <end position="533"/>
    </location>
</feature>
<reference evidence="2 4" key="1">
    <citation type="submission" date="2015-11" db="EMBL/GenBank/DDBJ databases">
        <title>Genomic analysis of 38 Legionella species identifies large and diverse effector repertoires.</title>
        <authorList>
            <person name="Burstein D."/>
            <person name="Amaro F."/>
            <person name="Zusman T."/>
            <person name="Lifshitz Z."/>
            <person name="Cohen O."/>
            <person name="Gilbert J.A."/>
            <person name="Pupko T."/>
            <person name="Shuman H.A."/>
            <person name="Segal G."/>
        </authorList>
    </citation>
    <scope>NUCLEOTIDE SEQUENCE [LARGE SCALE GENOMIC DNA]</scope>
    <source>
        <strain evidence="2 4">SC-18-C9</strain>
    </source>
</reference>
<reference evidence="3 5" key="2">
    <citation type="submission" date="2018-06" db="EMBL/GenBank/DDBJ databases">
        <authorList>
            <consortium name="Pathogen Informatics"/>
            <person name="Doyle S."/>
        </authorList>
    </citation>
    <scope>NUCLEOTIDE SEQUENCE [LARGE SCALE GENOMIC DNA]</scope>
    <source>
        <strain evidence="3 5">NCTC11991</strain>
    </source>
</reference>
<dbReference type="AlphaFoldDB" id="A0A378L794"/>
<dbReference type="Proteomes" id="UP000054820">
    <property type="component" value="Unassembled WGS sequence"/>
</dbReference>
<dbReference type="EMBL" id="UGOY01000001">
    <property type="protein sequence ID" value="STY22683.1"/>
    <property type="molecule type" value="Genomic_DNA"/>
</dbReference>
<feature type="signal peptide" evidence="1">
    <location>
        <begin position="1"/>
        <end position="22"/>
    </location>
</feature>
<dbReference type="STRING" id="460.Lstg_1819"/>
<evidence type="ECO:0000256" key="1">
    <source>
        <dbReference type="SAM" id="SignalP"/>
    </source>
</evidence>
<protein>
    <submittedName>
        <fullName evidence="2 3">Protein with a bacterial immunoglobulin-like domain</fullName>
    </submittedName>
</protein>
<name>A0A378L794_9GAMM</name>
<proteinExistence type="predicted"/>
<evidence type="ECO:0000313" key="2">
    <source>
        <dbReference type="EMBL" id="KTD77462.1"/>
    </source>
</evidence>
<dbReference type="RefSeq" id="WP_058477369.1">
    <property type="nucleotide sequence ID" value="NZ_CAAAIO010000018.1"/>
</dbReference>
<keyword evidence="1" id="KW-0732">Signal</keyword>
<evidence type="ECO:0000313" key="4">
    <source>
        <dbReference type="Proteomes" id="UP000054820"/>
    </source>
</evidence>
<dbReference type="Proteomes" id="UP000255110">
    <property type="component" value="Unassembled WGS sequence"/>
</dbReference>
<dbReference type="EMBL" id="LNYZ01000013">
    <property type="protein sequence ID" value="KTD77462.1"/>
    <property type="molecule type" value="Genomic_DNA"/>
</dbReference>
<sequence>MCNQLSKLMVVFLVLFCAEVMAKPVVSIVASGKTSVSVPQNTLAAIYYTVTNNSSRPLTLNLEPLTGITQSVAGAPIVCGQPIVLPPQGSCLLTLVANGNNLPRSPVTGLRLSRKTKASKVYSMPTPGQDIYVIRGSNTPELVVISGDPIILYEVLNTAPVTKVLTIQNASTNLIVNSIAVELTSWSQSNPNDVLIDASNCNRAGGLLPGQTCMINFTPAMLATPIKTTEKFDVIISANGSSKTQTTAHLTLNPPVPITYSSAQYSDNPQIVPFPSGSLQLTLTNISGEAQTLNFTLPSSWRGVSYTGCSNPLAANSSCILTLSSTQANYASLFTINATSSSGYTSKILVPVAFVDADNNLVYSVNASTYSAVNMNHAVLISTSNVGYQWCSTSLTNCNQITTGATNSYNGMVNSSQIIAAFTAQGAALNTYAAGYCATLPNGTLNLNYYLPAICELGDSLQGAGCNPNTDNIYSNLIQYGFLSNFNGPFWSATEITTGAAWLDFFYGPVIGYQYQYVTNFYASVACVTQGHL</sequence>